<evidence type="ECO:0000256" key="7">
    <source>
        <dbReference type="SAM" id="MobiDB-lite"/>
    </source>
</evidence>
<dbReference type="InterPro" id="IPR037118">
    <property type="entry name" value="Val-tRNA_synth_C_sf"/>
</dbReference>
<dbReference type="SUPFAM" id="SSF52540">
    <property type="entry name" value="P-loop containing nucleoside triphosphate hydrolases"/>
    <property type="match status" value="2"/>
</dbReference>
<evidence type="ECO:0000256" key="5">
    <source>
        <dbReference type="ARBA" id="ARBA00074044"/>
    </source>
</evidence>
<dbReference type="STRING" id="203275.BFO_2749"/>
<dbReference type="GO" id="GO:0016887">
    <property type="term" value="F:ATP hydrolysis activity"/>
    <property type="evidence" value="ECO:0007669"/>
    <property type="project" value="InterPro"/>
</dbReference>
<dbReference type="PATRIC" id="fig|203275.8.peg.2352"/>
<keyword evidence="6" id="KW-0175">Coiled coil</keyword>
<dbReference type="PROSITE" id="PS00211">
    <property type="entry name" value="ABC_TRANSPORTER_1"/>
    <property type="match status" value="2"/>
</dbReference>
<feature type="domain" description="ABC transporter" evidence="8">
    <location>
        <begin position="357"/>
        <end position="578"/>
    </location>
</feature>
<dbReference type="InterPro" id="IPR017871">
    <property type="entry name" value="ABC_transporter-like_CS"/>
</dbReference>
<evidence type="ECO:0000256" key="2">
    <source>
        <dbReference type="ARBA" id="ARBA00022741"/>
    </source>
</evidence>
<gene>
    <name evidence="9" type="ordered locus">BFO_2749</name>
</gene>
<dbReference type="InterPro" id="IPR027417">
    <property type="entry name" value="P-loop_NTPase"/>
</dbReference>
<evidence type="ECO:0000259" key="8">
    <source>
        <dbReference type="PROSITE" id="PS50893"/>
    </source>
</evidence>
<dbReference type="PANTHER" id="PTHR42855:SF2">
    <property type="entry name" value="DRUG RESISTANCE ABC TRANSPORTER,ATP-BINDING PROTEIN"/>
    <property type="match status" value="1"/>
</dbReference>
<dbReference type="Pfam" id="PF00005">
    <property type="entry name" value="ABC_tran"/>
    <property type="match status" value="2"/>
</dbReference>
<dbReference type="Gene3D" id="3.40.50.300">
    <property type="entry name" value="P-loop containing nucleotide triphosphate hydrolases"/>
    <property type="match status" value="2"/>
</dbReference>
<name>G8UMR7_TANFA</name>
<organism evidence="9 10">
    <name type="scientific">Tannerella forsythia (strain ATCC 43037 / JCM 10827 / CCUG 21028 A / KCTC 5666 / FDC 338)</name>
    <name type="common">Bacteroides forsythus</name>
    <dbReference type="NCBI Taxonomy" id="203275"/>
    <lineage>
        <taxon>Bacteria</taxon>
        <taxon>Pseudomonadati</taxon>
        <taxon>Bacteroidota</taxon>
        <taxon>Bacteroidia</taxon>
        <taxon>Bacteroidales</taxon>
        <taxon>Tannerellaceae</taxon>
        <taxon>Tannerella</taxon>
    </lineage>
</organism>
<dbReference type="PANTHER" id="PTHR42855">
    <property type="entry name" value="ABC TRANSPORTER ATP-BINDING SUBUNIT"/>
    <property type="match status" value="1"/>
</dbReference>
<accession>G8UMR7</accession>
<dbReference type="PROSITE" id="PS50893">
    <property type="entry name" value="ABC_TRANSPORTER_2"/>
    <property type="match status" value="2"/>
</dbReference>
<dbReference type="FunFam" id="3.40.50.300:FF:000011">
    <property type="entry name" value="Putative ABC transporter ATP-binding component"/>
    <property type="match status" value="1"/>
</dbReference>
<keyword evidence="2" id="KW-0547">Nucleotide-binding</keyword>
<proteinExistence type="inferred from homology"/>
<evidence type="ECO:0000313" key="10">
    <source>
        <dbReference type="Proteomes" id="UP000005436"/>
    </source>
</evidence>
<feature type="region of interest" description="Disordered" evidence="7">
    <location>
        <begin position="579"/>
        <end position="601"/>
    </location>
</feature>
<keyword evidence="1" id="KW-0677">Repeat</keyword>
<dbReference type="GO" id="GO:0003677">
    <property type="term" value="F:DNA binding"/>
    <property type="evidence" value="ECO:0007669"/>
    <property type="project" value="InterPro"/>
</dbReference>
<evidence type="ECO:0000256" key="1">
    <source>
        <dbReference type="ARBA" id="ARBA00022737"/>
    </source>
</evidence>
<dbReference type="InterPro" id="IPR051309">
    <property type="entry name" value="ABCF_ATPase"/>
</dbReference>
<dbReference type="KEGG" id="tfo:BFO_2749"/>
<keyword evidence="3" id="KW-0067">ATP-binding</keyword>
<dbReference type="FunFam" id="3.40.50.300:FF:000070">
    <property type="entry name" value="Putative ABC transporter ATP-binding component"/>
    <property type="match status" value="1"/>
</dbReference>
<dbReference type="EMBL" id="CP003191">
    <property type="protein sequence ID" value="AEW19900.1"/>
    <property type="molecule type" value="Genomic_DNA"/>
</dbReference>
<sequence length="686" mass="77907">MYQLSKSPRCKQPEKGKKKLSLPFEKKKKMVSIEGLTVEFGGFTLLDGLSFVVNRKDRIALVGKNGAGKSTLLKILAGMQQPTRGTVSIPRDTTVGYLPQQMQLSDTRSVREETEQAFAHIHATETEIERINRELSERTDYESEGFRKLIDRMTWLTEQFQMMGGTNYHAELERTLFGLGFTRDDLERPTAEFSGGWRMRIELAKLLLQRPDVLLLDEPTNHLDIESIQWLETFMAASANAVILVSHDRAFINNTTHRTLEIELGHIYDYKVKYDEYVALRRERREQQLRAYENQQKMLADTEAFIERFRYKATKAVQVQSRIKQLAKVERIEVDEEDHAMLHLKFPPAPRSGSYPVTVESLSKRYGDHLVFADATFTIHRGDKVAFVGKNGEGKSTLVKCIMGEITDYGGTLQLGHNVRTGYFAQNQAQLLNEQKTVFETIDDVAQGDIRTKIRNILGAFMFGGEASDKKVGVLSGGERSRLAMIRLLLEPVNLLILDEPTNHLDMRSKDVLKEALREFDGTLIVVSHDREFLDGLVDKVYEFGNKRVREHLGGIYEFLERRKIETLQELERKAQTVAAPAVTTEQPESVNAGMPDAKPQAARSYEEQKERARRLRKLEKAVADAEQEIMTLEDKIATLEARMATPEGAAEPTLYTEHGQLKTALSEAMDRWTEASEVLSEASAS</sequence>
<feature type="coiled-coil region" evidence="6">
    <location>
        <begin position="609"/>
        <end position="643"/>
    </location>
</feature>
<dbReference type="GO" id="GO:0005524">
    <property type="term" value="F:ATP binding"/>
    <property type="evidence" value="ECO:0007669"/>
    <property type="project" value="UniProtKB-KW"/>
</dbReference>
<evidence type="ECO:0000313" key="9">
    <source>
        <dbReference type="EMBL" id="AEW19900.1"/>
    </source>
</evidence>
<evidence type="ECO:0000256" key="4">
    <source>
        <dbReference type="ARBA" id="ARBA00061551"/>
    </source>
</evidence>
<keyword evidence="10" id="KW-1185">Reference proteome</keyword>
<feature type="domain" description="ABC transporter" evidence="8">
    <location>
        <begin position="31"/>
        <end position="289"/>
    </location>
</feature>
<protein>
    <recommendedName>
        <fullName evidence="5">Probable ATP-binding protein YbiT</fullName>
    </recommendedName>
</protein>
<evidence type="ECO:0000256" key="6">
    <source>
        <dbReference type="SAM" id="Coils"/>
    </source>
</evidence>
<dbReference type="eggNOG" id="COG0488">
    <property type="taxonomic scope" value="Bacteria"/>
</dbReference>
<dbReference type="Pfam" id="PF12848">
    <property type="entry name" value="ABC_tran_Xtn"/>
    <property type="match status" value="1"/>
</dbReference>
<dbReference type="InterPro" id="IPR032781">
    <property type="entry name" value="ABC_tran_Xtn"/>
</dbReference>
<reference evidence="10" key="1">
    <citation type="submission" date="2011-12" db="EMBL/GenBank/DDBJ databases">
        <title>Complete sequence of Tannerella forsythia ATCC 43037.</title>
        <authorList>
            <person name="Dewhirst F."/>
            <person name="Tanner A."/>
            <person name="Izard J."/>
            <person name="Brinkac L."/>
            <person name="Durkin A.S."/>
            <person name="Hostetler J."/>
            <person name="Shetty J."/>
            <person name="Torralba M."/>
            <person name="Gill S."/>
            <person name="Nelson K."/>
        </authorList>
    </citation>
    <scope>NUCLEOTIDE SEQUENCE [LARGE SCALE GENOMIC DNA]</scope>
    <source>
        <strain evidence="10">ATCC 43037 / JCM 10827 / CCUG 33226 / KCTC 5666 / FDC 338</strain>
    </source>
</reference>
<dbReference type="CDD" id="cd03221">
    <property type="entry name" value="ABCF_EF-3"/>
    <property type="match status" value="2"/>
</dbReference>
<evidence type="ECO:0000256" key="3">
    <source>
        <dbReference type="ARBA" id="ARBA00022840"/>
    </source>
</evidence>
<dbReference type="Proteomes" id="UP000005436">
    <property type="component" value="Chromosome"/>
</dbReference>
<dbReference type="HOGENOM" id="CLU_000604_36_0_10"/>
<dbReference type="InterPro" id="IPR003593">
    <property type="entry name" value="AAA+_ATPase"/>
</dbReference>
<dbReference type="Gene3D" id="1.10.287.380">
    <property type="entry name" value="Valyl-tRNA synthetase, C-terminal domain"/>
    <property type="match status" value="1"/>
</dbReference>
<dbReference type="AlphaFoldDB" id="G8UMR7"/>
<comment type="similarity">
    <text evidence="4">Belongs to the ABC transporter superfamily. ABCF family. YbiT subfamily.</text>
</comment>
<dbReference type="InterPro" id="IPR003439">
    <property type="entry name" value="ABC_transporter-like_ATP-bd"/>
</dbReference>
<dbReference type="SMART" id="SM00382">
    <property type="entry name" value="AAA"/>
    <property type="match status" value="2"/>
</dbReference>